<dbReference type="EMBL" id="JADUNP010000014">
    <property type="protein sequence ID" value="MBH1652309.1"/>
    <property type="molecule type" value="Genomic_DNA"/>
</dbReference>
<protein>
    <submittedName>
        <fullName evidence="3">SH3 domain-containing protein</fullName>
    </submittedName>
</protein>
<dbReference type="AlphaFoldDB" id="A0AA90AVL2"/>
<comment type="caution">
    <text evidence="3">The sequence shown here is derived from an EMBL/GenBank/DDBJ whole genome shotgun (WGS) entry which is preliminary data.</text>
</comment>
<dbReference type="Proteomes" id="UP000625930">
    <property type="component" value="Unassembled WGS sequence"/>
</dbReference>
<evidence type="ECO:0000313" key="4">
    <source>
        <dbReference type="Proteomes" id="UP000625930"/>
    </source>
</evidence>
<evidence type="ECO:0000313" key="3">
    <source>
        <dbReference type="EMBL" id="MBH1652309.1"/>
    </source>
</evidence>
<organism evidence="3 4">
    <name type="scientific">Stenotrophomonas maltophilia</name>
    <name type="common">Pseudomonas maltophilia</name>
    <name type="synonym">Xanthomonas maltophilia</name>
    <dbReference type="NCBI Taxonomy" id="40324"/>
    <lineage>
        <taxon>Bacteria</taxon>
        <taxon>Pseudomonadati</taxon>
        <taxon>Pseudomonadota</taxon>
        <taxon>Gammaproteobacteria</taxon>
        <taxon>Lysobacterales</taxon>
        <taxon>Lysobacteraceae</taxon>
        <taxon>Stenotrophomonas</taxon>
        <taxon>Stenotrophomonas maltophilia group</taxon>
    </lineage>
</organism>
<name>A0AA90AVL2_STEMA</name>
<dbReference type="Pfam" id="PF08239">
    <property type="entry name" value="SH3_3"/>
    <property type="match status" value="1"/>
</dbReference>
<proteinExistence type="predicted"/>
<sequence length="120" mass="12895">MTETQFVSTSTLNQRSSPNGQIIGRLDGGDSVVVYERKGAWARISAQGAPAKWVSSKLLCSGSGCYRPNNRPVSPSREKFRPARTDYSDGSCPCSGSRVCIGPRGGRYCITSGGNRRYGV</sequence>
<accession>A0AA90AVL2</accession>
<feature type="domain" description="SH3b" evidence="2">
    <location>
        <begin position="11"/>
        <end position="59"/>
    </location>
</feature>
<feature type="compositionally biased region" description="Polar residues" evidence="1">
    <location>
        <begin position="1"/>
        <end position="20"/>
    </location>
</feature>
<evidence type="ECO:0000256" key="1">
    <source>
        <dbReference type="SAM" id="MobiDB-lite"/>
    </source>
</evidence>
<dbReference type="InterPro" id="IPR003646">
    <property type="entry name" value="SH3-like_bac-type"/>
</dbReference>
<evidence type="ECO:0000259" key="2">
    <source>
        <dbReference type="Pfam" id="PF08239"/>
    </source>
</evidence>
<gene>
    <name evidence="3" type="ORF">I5U67_09025</name>
</gene>
<feature type="region of interest" description="Disordered" evidence="1">
    <location>
        <begin position="1"/>
        <end position="24"/>
    </location>
</feature>
<reference evidence="3" key="1">
    <citation type="submission" date="2020-11" db="EMBL/GenBank/DDBJ databases">
        <title>Enhanced detection system for hospital associated transmission using whole genome sequencing surveillance.</title>
        <authorList>
            <person name="Harrison L.H."/>
            <person name="Van Tyne D."/>
            <person name="Marsh J.W."/>
            <person name="Griffith M.P."/>
            <person name="Snyder D.J."/>
            <person name="Cooper V.S."/>
            <person name="Mustapha M."/>
        </authorList>
    </citation>
    <scope>NUCLEOTIDE SEQUENCE</scope>
    <source>
        <strain evidence="3">STEN00091</strain>
    </source>
</reference>
<dbReference type="Gene3D" id="2.30.30.40">
    <property type="entry name" value="SH3 Domains"/>
    <property type="match status" value="1"/>
</dbReference>